<comment type="subcellular location">
    <subcellularLocation>
        <location evidence="1">Cell membrane</location>
        <topology evidence="1">Multi-pass membrane protein</topology>
    </subcellularLocation>
</comment>
<dbReference type="OrthoDB" id="9782586at2"/>
<keyword evidence="9 10" id="KW-0472">Membrane</keyword>
<dbReference type="Gene3D" id="3.90.70.10">
    <property type="entry name" value="Cysteine proteinases"/>
    <property type="match status" value="1"/>
</dbReference>
<evidence type="ECO:0000256" key="6">
    <source>
        <dbReference type="ARBA" id="ARBA00022801"/>
    </source>
</evidence>
<dbReference type="SMART" id="SM00382">
    <property type="entry name" value="AAA"/>
    <property type="match status" value="1"/>
</dbReference>
<dbReference type="InterPro" id="IPR027417">
    <property type="entry name" value="P-loop_NTPase"/>
</dbReference>
<keyword evidence="4 10" id="KW-0812">Transmembrane</keyword>
<name>A0A327WN85_9GAMM</name>
<sequence>MPRSGSGKELLRCLEFVARTHHRDFNEAAVLAGLPLENHDLTPSVFERAAQRLKLASKIVQRSVEDINPALLPAIVLLTNNRACVVHSIDKAKGSAEVIYPELNDAATEIALDDIAEQANGYIIYCRPEFDFDKRADDTFKANHRHWFWGVIRENRKLYKDVLIAALLINIFALAMPLFVMNVYDRVVPNQATETLWVLAVGAFVAITADMVLRLMRTWYVDLAANRTDVKVSSSILQRVLAMRMADAPQATGSFVSGIQGFESVRQFFSSASVNALVDLPFVVFFIAVIAIINPYLALPIIVGALLLFLHALATQHKMRSMAEDSMRASAMRNASLVEAVGSLALVKTFNGQSKAQATWEKSTIYISRSAARMRVLSASLATSGTWIQQTVAISMIIIGVYLVIAGNLTVGGIIAAYLLSSRAMAPIGQAASLLGQYHTAATAMKSLNDVMARESEGNDDASKQSKPILNGHIQFKNVSFAYSNDTPEALSNVSFEINPGEKVAILGRNGSGKSSITRLIMGLYHPQKGQVRVDNIDLQQINLTQLRRNIGYLPQDADLMFGTIQDNITMPSETLHAEQLVQVANQVGLANVTNRYPDGLNHMIQERGRNVSGGQRQLIALARALINDPPMIILDEPTGSLDHSSEDQLKRTLLENTKVKTLIVVTHKTSMLDLVERIIVVDSGKIVADGKKDDVLHALRSGRVGAG</sequence>
<dbReference type="PROSITE" id="PS00211">
    <property type="entry name" value="ABC_TRANSPORTER_1"/>
    <property type="match status" value="1"/>
</dbReference>
<evidence type="ECO:0000256" key="3">
    <source>
        <dbReference type="ARBA" id="ARBA00022475"/>
    </source>
</evidence>
<reference evidence="15 17" key="1">
    <citation type="journal article" date="2018" name="Front. Microbiol.">
        <title>Genome-Based Analysis Reveals the Taxonomy and Diversity of the Family Idiomarinaceae.</title>
        <authorList>
            <person name="Liu Y."/>
            <person name="Lai Q."/>
            <person name="Shao Z."/>
        </authorList>
    </citation>
    <scope>NUCLEOTIDE SEQUENCE [LARGE SCALE GENOMIC DNA]</scope>
    <source>
        <strain evidence="15 17">CF12-14</strain>
    </source>
</reference>
<dbReference type="InterPro" id="IPR036640">
    <property type="entry name" value="ABC1_TM_sf"/>
</dbReference>
<keyword evidence="6" id="KW-0378">Hydrolase</keyword>
<evidence type="ECO:0000256" key="4">
    <source>
        <dbReference type="ARBA" id="ARBA00022692"/>
    </source>
</evidence>
<dbReference type="FunFam" id="3.40.50.300:FF:000299">
    <property type="entry name" value="ABC transporter ATP-binding protein/permease"/>
    <property type="match status" value="1"/>
</dbReference>
<feature type="transmembrane region" description="Helical" evidence="10">
    <location>
        <begin position="296"/>
        <end position="314"/>
    </location>
</feature>
<evidence type="ECO:0000313" key="16">
    <source>
        <dbReference type="Proteomes" id="UP000249203"/>
    </source>
</evidence>
<evidence type="ECO:0000256" key="9">
    <source>
        <dbReference type="ARBA" id="ARBA00023136"/>
    </source>
</evidence>
<dbReference type="Proteomes" id="UP000249203">
    <property type="component" value="Unassembled WGS sequence"/>
</dbReference>
<keyword evidence="3" id="KW-1003">Cell membrane</keyword>
<dbReference type="GO" id="GO:0015421">
    <property type="term" value="F:ABC-type oligopeptide transporter activity"/>
    <property type="evidence" value="ECO:0007669"/>
    <property type="project" value="TreeGrafter"/>
</dbReference>
<dbReference type="GO" id="GO:0008233">
    <property type="term" value="F:peptidase activity"/>
    <property type="evidence" value="ECO:0007669"/>
    <property type="project" value="InterPro"/>
</dbReference>
<evidence type="ECO:0000256" key="5">
    <source>
        <dbReference type="ARBA" id="ARBA00022741"/>
    </source>
</evidence>
<dbReference type="PANTHER" id="PTHR43394">
    <property type="entry name" value="ATP-DEPENDENT PERMEASE MDL1, MITOCHONDRIAL"/>
    <property type="match status" value="1"/>
</dbReference>
<dbReference type="InterPro" id="IPR039421">
    <property type="entry name" value="Type_1_exporter"/>
</dbReference>
<evidence type="ECO:0000313" key="15">
    <source>
        <dbReference type="EMBL" id="RUO20101.1"/>
    </source>
</evidence>
<evidence type="ECO:0000256" key="2">
    <source>
        <dbReference type="ARBA" id="ARBA00022448"/>
    </source>
</evidence>
<dbReference type="SUPFAM" id="SSF52540">
    <property type="entry name" value="P-loop containing nucleoside triphosphate hydrolases"/>
    <property type="match status" value="1"/>
</dbReference>
<feature type="domain" description="Peptidase C39" evidence="13">
    <location>
        <begin position="3"/>
        <end position="126"/>
    </location>
</feature>
<dbReference type="Gene3D" id="1.20.1560.10">
    <property type="entry name" value="ABC transporter type 1, transmembrane domain"/>
    <property type="match status" value="1"/>
</dbReference>
<keyword evidence="17" id="KW-1185">Reference proteome</keyword>
<comment type="caution">
    <text evidence="14">The sequence shown here is derived from an EMBL/GenBank/DDBJ whole genome shotgun (WGS) entry which is preliminary data.</text>
</comment>
<dbReference type="RefSeq" id="WP_111570550.1">
    <property type="nucleotide sequence ID" value="NZ_PIPK01000014.1"/>
</dbReference>
<dbReference type="PROSITE" id="PS50893">
    <property type="entry name" value="ABC_TRANSPORTER_2"/>
    <property type="match status" value="1"/>
</dbReference>
<proteinExistence type="predicted"/>
<feature type="transmembrane region" description="Helical" evidence="10">
    <location>
        <begin position="394"/>
        <end position="420"/>
    </location>
</feature>
<evidence type="ECO:0000313" key="14">
    <source>
        <dbReference type="EMBL" id="RAJ92954.1"/>
    </source>
</evidence>
<feature type="transmembrane region" description="Helical" evidence="10">
    <location>
        <begin position="196"/>
        <end position="213"/>
    </location>
</feature>
<feature type="transmembrane region" description="Helical" evidence="10">
    <location>
        <begin position="162"/>
        <end position="184"/>
    </location>
</feature>
<evidence type="ECO:0000256" key="10">
    <source>
        <dbReference type="SAM" id="Phobius"/>
    </source>
</evidence>
<dbReference type="InterPro" id="IPR017750">
    <property type="entry name" value="ATPase_T1SS"/>
</dbReference>
<dbReference type="Pfam" id="PF00005">
    <property type="entry name" value="ABC_tran"/>
    <property type="match status" value="1"/>
</dbReference>
<dbReference type="InterPro" id="IPR003593">
    <property type="entry name" value="AAA+_ATPase"/>
</dbReference>
<dbReference type="NCBIfam" id="TIGR03375">
    <property type="entry name" value="type_I_sec_LssB"/>
    <property type="match status" value="1"/>
</dbReference>
<keyword evidence="5" id="KW-0547">Nucleotide-binding</keyword>
<dbReference type="InterPro" id="IPR003439">
    <property type="entry name" value="ABC_transporter-like_ATP-bd"/>
</dbReference>
<dbReference type="CDD" id="cd18587">
    <property type="entry name" value="ABC_6TM_LapB_like"/>
    <property type="match status" value="1"/>
</dbReference>
<dbReference type="InterPro" id="IPR011527">
    <property type="entry name" value="ABC1_TM_dom"/>
</dbReference>
<evidence type="ECO:0000256" key="7">
    <source>
        <dbReference type="ARBA" id="ARBA00022840"/>
    </source>
</evidence>
<evidence type="ECO:0000256" key="8">
    <source>
        <dbReference type="ARBA" id="ARBA00022989"/>
    </source>
</evidence>
<dbReference type="InterPro" id="IPR017871">
    <property type="entry name" value="ABC_transporter-like_CS"/>
</dbReference>
<evidence type="ECO:0000259" key="12">
    <source>
        <dbReference type="PROSITE" id="PS50929"/>
    </source>
</evidence>
<dbReference type="GO" id="GO:0016887">
    <property type="term" value="F:ATP hydrolysis activity"/>
    <property type="evidence" value="ECO:0007669"/>
    <property type="project" value="InterPro"/>
</dbReference>
<dbReference type="GO" id="GO:0005524">
    <property type="term" value="F:ATP binding"/>
    <property type="evidence" value="ECO:0007669"/>
    <property type="project" value="UniProtKB-KW"/>
</dbReference>
<gene>
    <name evidence="14" type="ORF">B0I24_12212</name>
    <name evidence="15" type="ORF">CWE07_12495</name>
</gene>
<dbReference type="AlphaFoldDB" id="A0A327WN85"/>
<dbReference type="GO" id="GO:0005886">
    <property type="term" value="C:plasma membrane"/>
    <property type="evidence" value="ECO:0007669"/>
    <property type="project" value="UniProtKB-SubCell"/>
</dbReference>
<keyword evidence="7 14" id="KW-0067">ATP-binding</keyword>
<dbReference type="EMBL" id="QLMD01000022">
    <property type="protein sequence ID" value="RAJ92954.1"/>
    <property type="molecule type" value="Genomic_DNA"/>
</dbReference>
<feature type="domain" description="ABC transmembrane type-1" evidence="12">
    <location>
        <begin position="162"/>
        <end position="440"/>
    </location>
</feature>
<evidence type="ECO:0000259" key="13">
    <source>
        <dbReference type="PROSITE" id="PS50990"/>
    </source>
</evidence>
<dbReference type="PROSITE" id="PS50929">
    <property type="entry name" value="ABC_TM1F"/>
    <property type="match status" value="1"/>
</dbReference>
<accession>A0A327WN85</accession>
<dbReference type="Pfam" id="PF00664">
    <property type="entry name" value="ABC_membrane"/>
    <property type="match status" value="1"/>
</dbReference>
<dbReference type="SUPFAM" id="SSF90123">
    <property type="entry name" value="ABC transporter transmembrane region"/>
    <property type="match status" value="1"/>
</dbReference>
<evidence type="ECO:0000259" key="11">
    <source>
        <dbReference type="PROSITE" id="PS50893"/>
    </source>
</evidence>
<evidence type="ECO:0000256" key="1">
    <source>
        <dbReference type="ARBA" id="ARBA00004651"/>
    </source>
</evidence>
<dbReference type="EMBL" id="PIPK01000014">
    <property type="protein sequence ID" value="RUO20101.1"/>
    <property type="molecule type" value="Genomic_DNA"/>
</dbReference>
<keyword evidence="2" id="KW-0813">Transport</keyword>
<dbReference type="GO" id="GO:0006508">
    <property type="term" value="P:proteolysis"/>
    <property type="evidence" value="ECO:0007669"/>
    <property type="project" value="InterPro"/>
</dbReference>
<organism evidence="14 16">
    <name type="scientific">Aliidiomarina maris</name>
    <dbReference type="NCBI Taxonomy" id="531312"/>
    <lineage>
        <taxon>Bacteria</taxon>
        <taxon>Pseudomonadati</taxon>
        <taxon>Pseudomonadota</taxon>
        <taxon>Gammaproteobacteria</taxon>
        <taxon>Alteromonadales</taxon>
        <taxon>Idiomarinaceae</taxon>
        <taxon>Aliidiomarina</taxon>
    </lineage>
</organism>
<dbReference type="PROSITE" id="PS50990">
    <property type="entry name" value="PEPTIDASE_C39"/>
    <property type="match status" value="1"/>
</dbReference>
<dbReference type="InterPro" id="IPR005074">
    <property type="entry name" value="Peptidase_C39"/>
</dbReference>
<dbReference type="Proteomes" id="UP000287865">
    <property type="component" value="Unassembled WGS sequence"/>
</dbReference>
<feature type="domain" description="ABC transporter" evidence="11">
    <location>
        <begin position="474"/>
        <end position="707"/>
    </location>
</feature>
<dbReference type="Gene3D" id="3.40.50.300">
    <property type="entry name" value="P-loop containing nucleotide triphosphate hydrolases"/>
    <property type="match status" value="1"/>
</dbReference>
<reference evidence="14 16" key="2">
    <citation type="submission" date="2018-06" db="EMBL/GenBank/DDBJ databases">
        <title>Genomic Encyclopedia of Type Strains, Phase III (KMG-III): the genomes of soil and plant-associated and newly described type strains.</title>
        <authorList>
            <person name="Whitman W."/>
        </authorList>
    </citation>
    <scope>NUCLEOTIDE SEQUENCE [LARGE SCALE GENOMIC DNA]</scope>
    <source>
        <strain evidence="14 16">CGMCC 1.15366</strain>
    </source>
</reference>
<protein>
    <submittedName>
        <fullName evidence="14">ATP-binding cassette subfamily C protein LapB</fullName>
    </submittedName>
    <submittedName>
        <fullName evidence="15">Type I secretion system permease/ATPase</fullName>
    </submittedName>
</protein>
<keyword evidence="8 10" id="KW-1133">Transmembrane helix</keyword>
<evidence type="ECO:0000313" key="17">
    <source>
        <dbReference type="Proteomes" id="UP000287865"/>
    </source>
</evidence>
<dbReference type="PANTHER" id="PTHR43394:SF1">
    <property type="entry name" value="ATP-BINDING CASSETTE SUB-FAMILY B MEMBER 10, MITOCHONDRIAL"/>
    <property type="match status" value="1"/>
</dbReference>